<evidence type="ECO:0000313" key="2">
    <source>
        <dbReference type="Proteomes" id="UP000238877"/>
    </source>
</evidence>
<dbReference type="AlphaFoldDB" id="A0A2S7ZN44"/>
<dbReference type="Proteomes" id="UP000238877">
    <property type="component" value="Unassembled WGS sequence"/>
</dbReference>
<protein>
    <recommendedName>
        <fullName evidence="3">Nucleotidyl transferase AbiEii/AbiGii toxin family protein</fullName>
    </recommendedName>
</protein>
<reference evidence="1 2" key="1">
    <citation type="submission" date="2018-01" db="EMBL/GenBank/DDBJ databases">
        <title>Draft genome sequences of clinical isolates and type strains of oral Veillonella including Veillonella infantum sp., nov.</title>
        <authorList>
            <person name="Mashima I."/>
            <person name="Liao Y.-C."/>
            <person name="Sabharwal A."/>
            <person name="Haase E.M."/>
            <person name="Nakazawa F."/>
            <person name="Scannapieco F.A."/>
        </authorList>
    </citation>
    <scope>NUCLEOTIDE SEQUENCE [LARGE SCALE GENOMIC DNA]</scope>
    <source>
        <strain evidence="1 2">Y6</strain>
    </source>
</reference>
<comment type="caution">
    <text evidence="1">The sequence shown here is derived from an EMBL/GenBank/DDBJ whole genome shotgun (WGS) entry which is preliminary data.</text>
</comment>
<evidence type="ECO:0008006" key="3">
    <source>
        <dbReference type="Google" id="ProtNLM"/>
    </source>
</evidence>
<evidence type="ECO:0000313" key="1">
    <source>
        <dbReference type="EMBL" id="PQL24680.1"/>
    </source>
</evidence>
<organism evidence="1 2">
    <name type="scientific">Veillonella tobetsuensis</name>
    <dbReference type="NCBI Taxonomy" id="1110546"/>
    <lineage>
        <taxon>Bacteria</taxon>
        <taxon>Bacillati</taxon>
        <taxon>Bacillota</taxon>
        <taxon>Negativicutes</taxon>
        <taxon>Veillonellales</taxon>
        <taxon>Veillonellaceae</taxon>
        <taxon>Veillonella</taxon>
    </lineage>
</organism>
<dbReference type="RefSeq" id="WP_105093102.1">
    <property type="nucleotide sequence ID" value="NZ_PPDF01000012.1"/>
</dbReference>
<proteinExistence type="predicted"/>
<name>A0A2S7ZN44_9FIRM</name>
<dbReference type="EMBL" id="PPDF01000012">
    <property type="protein sequence ID" value="PQL24680.1"/>
    <property type="molecule type" value="Genomic_DNA"/>
</dbReference>
<accession>A0A2S7ZN44</accession>
<gene>
    <name evidence="1" type="ORF">VTHSUH11_06765</name>
</gene>
<sequence length="231" mass="27164">MEKVIEKQYNSSNYPLMLFQWNDLPNYIVSVIEELNALNKVIIRGGLAYILITKDFEYPLKDIDLIAEHSTKSDIIKVLQVADIIYLNKNRFGDDVITAFWNIKGKYIKLDVLLCQNIPCIERIFFHKEYLVMAPTPLLLNKLNKIIQKTLRNHNDYKTYRHYLVAKNLVKYMLENNIFMIDSDVKFIVENQNKIKSILENIISSEDIELFVNSLNVLCYRSNDENFILST</sequence>